<evidence type="ECO:0000256" key="1">
    <source>
        <dbReference type="ARBA" id="ARBA00001974"/>
    </source>
</evidence>
<dbReference type="PANTHER" id="PTHR43809:SF1">
    <property type="entry name" value="NITRITE REDUCTASE (NADH) LARGE SUBUNIT"/>
    <property type="match status" value="1"/>
</dbReference>
<evidence type="ECO:0000259" key="21">
    <source>
        <dbReference type="Pfam" id="PF01077"/>
    </source>
</evidence>
<dbReference type="Pfam" id="PF01077">
    <property type="entry name" value="NIR_SIR"/>
    <property type="match status" value="1"/>
</dbReference>
<dbReference type="PRINTS" id="PR00411">
    <property type="entry name" value="PNDRDTASEI"/>
</dbReference>
<evidence type="ECO:0000256" key="4">
    <source>
        <dbReference type="ARBA" id="ARBA00010429"/>
    </source>
</evidence>
<dbReference type="SUPFAM" id="SSF51905">
    <property type="entry name" value="FAD/NAD(P)-binding domain"/>
    <property type="match status" value="2"/>
</dbReference>
<keyword evidence="14 20" id="KW-0408">Iron</keyword>
<feature type="binding site" evidence="20">
    <location>
        <position position="709"/>
    </location>
    <ligand>
        <name>[4Fe-4S] cluster</name>
        <dbReference type="ChEBI" id="CHEBI:49883"/>
    </ligand>
</feature>
<dbReference type="GO" id="GO:0098809">
    <property type="term" value="F:nitrite reductase activity"/>
    <property type="evidence" value="ECO:0007669"/>
    <property type="project" value="InterPro"/>
</dbReference>
<evidence type="ECO:0000259" key="22">
    <source>
        <dbReference type="Pfam" id="PF03460"/>
    </source>
</evidence>
<dbReference type="InterPro" id="IPR005117">
    <property type="entry name" value="NiRdtase/SiRdtase_haem-b_fer"/>
</dbReference>
<accession>A0A921SYZ7</accession>
<dbReference type="InterPro" id="IPR036188">
    <property type="entry name" value="FAD/NAD-bd_sf"/>
</dbReference>
<evidence type="ECO:0000259" key="23">
    <source>
        <dbReference type="Pfam" id="PF04324"/>
    </source>
</evidence>
<dbReference type="GO" id="GO:0042128">
    <property type="term" value="P:nitrate assimilation"/>
    <property type="evidence" value="ECO:0007669"/>
    <property type="project" value="UniProtKB-UniRule"/>
</dbReference>
<dbReference type="GO" id="GO:0051539">
    <property type="term" value="F:4 iron, 4 sulfur cluster binding"/>
    <property type="evidence" value="ECO:0007669"/>
    <property type="project" value="UniProtKB-KW"/>
</dbReference>
<comment type="similarity">
    <text evidence="4">Belongs to the nitrite and sulfite reductase 4Fe-4S domain family.</text>
</comment>
<keyword evidence="8 19" id="KW-0285">Flavoprotein</keyword>
<protein>
    <recommendedName>
        <fullName evidence="5">assimilatory sulfite reductase (ferredoxin)</fullName>
        <ecNumber evidence="5">1.8.7.1</ecNumber>
    </recommendedName>
</protein>
<dbReference type="InterPro" id="IPR052034">
    <property type="entry name" value="NasD-like"/>
</dbReference>
<dbReference type="GO" id="GO:0020037">
    <property type="term" value="F:heme binding"/>
    <property type="evidence" value="ECO:0007669"/>
    <property type="project" value="InterPro"/>
</dbReference>
<feature type="binding site" description="axial binding residue" evidence="20">
    <location>
        <position position="709"/>
    </location>
    <ligand>
        <name>siroheme</name>
        <dbReference type="ChEBI" id="CHEBI:60052"/>
    </ligand>
    <ligandPart>
        <name>Fe</name>
        <dbReference type="ChEBI" id="CHEBI:18248"/>
    </ligandPart>
</feature>
<dbReference type="GO" id="GO:0050661">
    <property type="term" value="F:NADP binding"/>
    <property type="evidence" value="ECO:0007669"/>
    <property type="project" value="UniProtKB-UniRule"/>
</dbReference>
<dbReference type="InterPro" id="IPR006066">
    <property type="entry name" value="NO2/SO3_Rdtase_FeS/sirohaem_BS"/>
</dbReference>
<keyword evidence="11" id="KW-0883">Thioether bond</keyword>
<dbReference type="PANTHER" id="PTHR43809">
    <property type="entry name" value="NITRITE REDUCTASE (NADH) LARGE SUBUNIT"/>
    <property type="match status" value="1"/>
</dbReference>
<name>A0A921SYZ7_9MICO</name>
<dbReference type="FunFam" id="3.30.413.10:FF:000007">
    <property type="entry name" value="Nitrite reductase [NAD(P)H] large subunit"/>
    <property type="match status" value="1"/>
</dbReference>
<keyword evidence="7 20" id="KW-0349">Heme</keyword>
<sequence length="896" mass="95354">MSTPGHSPLAPVAEHAPLSDARIVVIGGGMTGHRFAARLQSQDPEGDWTLTVIGEEKEKPYDRVHLSNWFSTRSADMLALDTGVWDDPRITLLTGDKAESIDRSAQTVTTAAGTVVPYDRLVLATGSWAWAPRAEGKDLPGTFSYRTVEDVERIAEWVSLRGETLGRPVRGVVVGGGVLGLEAAAALQNLGATSTVVEFADRIMAVQLDQGGGEMLRLLVQDEGIEVRTGVGASRFGPAADGAIGTAELTDDSSLPADVVIFSTGIRPRDRLAREAGLAIAERGGVVVGDSCQTSDPAIWAVGECASFNDSCAGLIAPGNDMADVVVDRFLGGTRVHERKDDGTKLKGVGVDAAAFGDVNALSPGALEVSFVDPVNRKYRKLVMSDDAKLLLGGVFVGDIELYSQLRPLIGRNLGADPSAVIAPEGGADAMAGAELPDDAVVCSCNNVDAGTVRHAIHEQSCHTVGAIKECTTAGTVCGSCVPTLSKMLGQELAKSGIAVSTAMCEHFAHSRAELYQLVKEGGQQTFTEIVTAFGRGRGCAVCKPVVASILSSLGTTSGRLHSPVGEQLGALQDTNDHVMANIQKNGTYSVIPRMPAGEVTPEQLLVLAQVALDYGLYLKLNGAQRIGMFGARLDQLPEIWRRLVDAGFESGHAYGKSLRMVKSCVGSTWCRYGVQDSTGMAVALERRYRGLRSPHKLKIGVSGCARECAEARAKDVGVIATTKGWNLYVGGNGGAQPAHAQLLIEDLDDENLVKCIDRFLMLYIQEADKLQRTARWVEDREGGIEELRRVVVEDSLGIGEELEAQMANHVATYEDEWTATLNDPQRLAKFVSFVNAPGVADPDLAWVPERGQMRPAHEMDSRTAPDPVRARELAALSLGATSPMGDAVEGEEIDR</sequence>
<evidence type="ECO:0000256" key="20">
    <source>
        <dbReference type="PIRSR" id="PIRSR037149-1"/>
    </source>
</evidence>
<dbReference type="EMBL" id="DYUE01000328">
    <property type="protein sequence ID" value="HJG92782.1"/>
    <property type="molecule type" value="Genomic_DNA"/>
</dbReference>
<comment type="catalytic activity">
    <reaction evidence="18">
        <text>hydrogen sulfide + 6 oxidized [2Fe-2S]-[ferredoxin] + 3 H2O = sulfite + 6 reduced [2Fe-2S]-[ferredoxin] + 7 H(+)</text>
        <dbReference type="Rhea" id="RHEA:23132"/>
        <dbReference type="Rhea" id="RHEA-COMP:10000"/>
        <dbReference type="Rhea" id="RHEA-COMP:10001"/>
        <dbReference type="ChEBI" id="CHEBI:15377"/>
        <dbReference type="ChEBI" id="CHEBI:15378"/>
        <dbReference type="ChEBI" id="CHEBI:17359"/>
        <dbReference type="ChEBI" id="CHEBI:29919"/>
        <dbReference type="ChEBI" id="CHEBI:33737"/>
        <dbReference type="ChEBI" id="CHEBI:33738"/>
        <dbReference type="EC" id="1.8.7.1"/>
    </reaction>
</comment>
<evidence type="ECO:0000259" key="24">
    <source>
        <dbReference type="Pfam" id="PF07992"/>
    </source>
</evidence>
<evidence type="ECO:0000256" key="2">
    <source>
        <dbReference type="ARBA" id="ARBA00003247"/>
    </source>
</evidence>
<reference evidence="26" key="2">
    <citation type="submission" date="2021-09" db="EMBL/GenBank/DDBJ databases">
        <authorList>
            <person name="Gilroy R."/>
        </authorList>
    </citation>
    <scope>NUCLEOTIDE SEQUENCE</scope>
    <source>
        <strain evidence="26">ChiGjej5B5-22894</strain>
    </source>
</reference>
<comment type="cofactor">
    <cofactor evidence="17">
        <name>[2Fe-2S] cluster</name>
        <dbReference type="ChEBI" id="CHEBI:190135"/>
    </cofactor>
</comment>
<evidence type="ECO:0000256" key="8">
    <source>
        <dbReference type="ARBA" id="ARBA00022630"/>
    </source>
</evidence>
<dbReference type="Gene3D" id="3.30.413.10">
    <property type="entry name" value="Sulfite Reductase Hemoprotein, domain 1"/>
    <property type="match status" value="1"/>
</dbReference>
<evidence type="ECO:0000256" key="18">
    <source>
        <dbReference type="ARBA" id="ARBA00049518"/>
    </source>
</evidence>
<dbReference type="InterPro" id="IPR023753">
    <property type="entry name" value="FAD/NAD-binding_dom"/>
</dbReference>
<evidence type="ECO:0000256" key="11">
    <source>
        <dbReference type="ARBA" id="ARBA00022784"/>
    </source>
</evidence>
<evidence type="ECO:0000256" key="10">
    <source>
        <dbReference type="ARBA" id="ARBA00022723"/>
    </source>
</evidence>
<dbReference type="Proteomes" id="UP000742460">
    <property type="component" value="Unassembled WGS sequence"/>
</dbReference>
<evidence type="ECO:0000256" key="5">
    <source>
        <dbReference type="ARBA" id="ARBA00012353"/>
    </source>
</evidence>
<evidence type="ECO:0000313" key="27">
    <source>
        <dbReference type="Proteomes" id="UP000742460"/>
    </source>
</evidence>
<dbReference type="GO" id="GO:0050660">
    <property type="term" value="F:flavin adenine dinucleotide binding"/>
    <property type="evidence" value="ECO:0007669"/>
    <property type="project" value="UniProtKB-UniRule"/>
</dbReference>
<dbReference type="PRINTS" id="PR00368">
    <property type="entry name" value="FADPNR"/>
</dbReference>
<dbReference type="SUPFAM" id="SSF55124">
    <property type="entry name" value="Nitrite/Sulfite reductase N-terminal domain-like"/>
    <property type="match status" value="1"/>
</dbReference>
<feature type="domain" description="NADH-rubredoxin oxidoreductase C-terminal" evidence="25">
    <location>
        <begin position="344"/>
        <end position="411"/>
    </location>
</feature>
<evidence type="ECO:0000256" key="14">
    <source>
        <dbReference type="ARBA" id="ARBA00023004"/>
    </source>
</evidence>
<dbReference type="Pfam" id="PF18267">
    <property type="entry name" value="Rubredoxin_C"/>
    <property type="match status" value="1"/>
</dbReference>
<dbReference type="PROSITE" id="PS00365">
    <property type="entry name" value="NIR_SIR"/>
    <property type="match status" value="1"/>
</dbReference>
<keyword evidence="10 20" id="KW-0479">Metal-binding</keyword>
<evidence type="ECO:0000256" key="9">
    <source>
        <dbReference type="ARBA" id="ARBA00022714"/>
    </source>
</evidence>
<dbReference type="AlphaFoldDB" id="A0A921SYZ7"/>
<feature type="binding site" evidence="20">
    <location>
        <position position="671"/>
    </location>
    <ligand>
        <name>[4Fe-4S] cluster</name>
        <dbReference type="ChEBI" id="CHEBI:49883"/>
    </ligand>
</feature>
<evidence type="ECO:0000256" key="15">
    <source>
        <dbReference type="ARBA" id="ARBA00023014"/>
    </source>
</evidence>
<evidence type="ECO:0000313" key="26">
    <source>
        <dbReference type="EMBL" id="HJG92782.1"/>
    </source>
</evidence>
<feature type="domain" description="Nitrite/Sulfite reductase ferredoxin-like" evidence="22">
    <location>
        <begin position="584"/>
        <end position="645"/>
    </location>
</feature>
<dbReference type="Gene3D" id="1.10.10.1100">
    <property type="entry name" value="BFD-like [2Fe-2S]-binding domain"/>
    <property type="match status" value="1"/>
</dbReference>
<dbReference type="CDD" id="cd19944">
    <property type="entry name" value="NirB_Fer2_BFD-like_2"/>
    <property type="match status" value="1"/>
</dbReference>
<evidence type="ECO:0000256" key="13">
    <source>
        <dbReference type="ARBA" id="ARBA00023002"/>
    </source>
</evidence>
<evidence type="ECO:0000259" key="25">
    <source>
        <dbReference type="Pfam" id="PF18267"/>
    </source>
</evidence>
<evidence type="ECO:0000256" key="16">
    <source>
        <dbReference type="ARBA" id="ARBA00023063"/>
    </source>
</evidence>
<keyword evidence="16 19" id="KW-0534">Nitrate assimilation</keyword>
<keyword evidence="9" id="KW-0001">2Fe-2S</keyword>
<dbReference type="InterPro" id="IPR012744">
    <property type="entry name" value="Nitri_red_NirB"/>
</dbReference>
<proteinExistence type="inferred from homology"/>
<evidence type="ECO:0000256" key="19">
    <source>
        <dbReference type="PIRNR" id="PIRNR037149"/>
    </source>
</evidence>
<comment type="cofactor">
    <cofactor evidence="20">
        <name>[4Fe-4S] cluster</name>
        <dbReference type="ChEBI" id="CHEBI:49883"/>
    </cofactor>
    <text evidence="20">Binds 1 [4Fe-4S] cluster per subunit.</text>
</comment>
<reference evidence="26" key="1">
    <citation type="journal article" date="2021" name="PeerJ">
        <title>Extensive microbial diversity within the chicken gut microbiome revealed by metagenomics and culture.</title>
        <authorList>
            <person name="Gilroy R."/>
            <person name="Ravi A."/>
            <person name="Getino M."/>
            <person name="Pursley I."/>
            <person name="Horton D.L."/>
            <person name="Alikhan N.F."/>
            <person name="Baker D."/>
            <person name="Gharbi K."/>
            <person name="Hall N."/>
            <person name="Watson M."/>
            <person name="Adriaenssens E.M."/>
            <person name="Foster-Nyarko E."/>
            <person name="Jarju S."/>
            <person name="Secka A."/>
            <person name="Antonio M."/>
            <person name="Oren A."/>
            <person name="Chaudhuri R.R."/>
            <person name="La Ragione R."/>
            <person name="Hildebrand F."/>
            <person name="Pallen M.J."/>
        </authorList>
    </citation>
    <scope>NUCLEOTIDE SEQUENCE</scope>
    <source>
        <strain evidence="26">ChiGjej5B5-22894</strain>
    </source>
</reference>
<gene>
    <name evidence="26" type="primary">nirB</name>
    <name evidence="26" type="ORF">K8V81_13775</name>
</gene>
<feature type="binding site" evidence="20">
    <location>
        <position position="665"/>
    </location>
    <ligand>
        <name>[4Fe-4S] cluster</name>
        <dbReference type="ChEBI" id="CHEBI:49883"/>
    </ligand>
</feature>
<dbReference type="InterPro" id="IPR007419">
    <property type="entry name" value="BFD-like_2Fe2S-bd_dom"/>
</dbReference>
<evidence type="ECO:0000256" key="6">
    <source>
        <dbReference type="ARBA" id="ARBA00022485"/>
    </source>
</evidence>
<dbReference type="Pfam" id="PF04324">
    <property type="entry name" value="Fer2_BFD"/>
    <property type="match status" value="1"/>
</dbReference>
<comment type="pathway">
    <text evidence="3">Nitrogen metabolism; nitrate reduction (assimilation).</text>
</comment>
<keyword evidence="12 19" id="KW-0274">FAD</keyword>
<dbReference type="InterPro" id="IPR006067">
    <property type="entry name" value="NO2/SO3_Rdtase_4Fe4S_dom"/>
</dbReference>
<dbReference type="NCBIfam" id="NF011565">
    <property type="entry name" value="PRK14989.1"/>
    <property type="match status" value="1"/>
</dbReference>
<organism evidence="26 27">
    <name type="scientific">Brachybacterium massiliense</name>
    <dbReference type="NCBI Taxonomy" id="1755098"/>
    <lineage>
        <taxon>Bacteria</taxon>
        <taxon>Bacillati</taxon>
        <taxon>Actinomycetota</taxon>
        <taxon>Actinomycetes</taxon>
        <taxon>Micrococcales</taxon>
        <taxon>Dermabacteraceae</taxon>
        <taxon>Brachybacterium</taxon>
    </lineage>
</organism>
<keyword evidence="6 20" id="KW-0004">4Fe-4S</keyword>
<evidence type="ECO:0000256" key="7">
    <source>
        <dbReference type="ARBA" id="ARBA00022617"/>
    </source>
</evidence>
<keyword evidence="15 20" id="KW-0411">Iron-sulfur</keyword>
<dbReference type="EC" id="1.8.7.1" evidence="5"/>
<dbReference type="InterPro" id="IPR036136">
    <property type="entry name" value="Nit/Sulf_reduc_fer-like_dom_sf"/>
</dbReference>
<feature type="domain" description="FAD/NAD(P)-binding" evidence="24">
    <location>
        <begin position="22"/>
        <end position="306"/>
    </location>
</feature>
<feature type="domain" description="Nitrite/sulphite reductase 4Fe-4S" evidence="21">
    <location>
        <begin position="656"/>
        <end position="795"/>
    </location>
</feature>
<dbReference type="Pfam" id="PF07992">
    <property type="entry name" value="Pyr_redox_2"/>
    <property type="match status" value="1"/>
</dbReference>
<evidence type="ECO:0000256" key="12">
    <source>
        <dbReference type="ARBA" id="ARBA00022827"/>
    </source>
</evidence>
<comment type="cofactor">
    <cofactor evidence="20">
        <name>siroheme</name>
        <dbReference type="ChEBI" id="CHEBI:60052"/>
    </cofactor>
    <text evidence="20">Binds 1 siroheme per subunit.</text>
</comment>
<dbReference type="PRINTS" id="PR00397">
    <property type="entry name" value="SIROHAEM"/>
</dbReference>
<evidence type="ECO:0000256" key="17">
    <source>
        <dbReference type="ARBA" id="ARBA00034078"/>
    </source>
</evidence>
<comment type="cofactor">
    <cofactor evidence="1 19">
        <name>FAD</name>
        <dbReference type="ChEBI" id="CHEBI:57692"/>
    </cofactor>
</comment>
<dbReference type="NCBIfam" id="TIGR02374">
    <property type="entry name" value="nitri_red_nirB"/>
    <property type="match status" value="1"/>
</dbReference>
<dbReference type="InterPro" id="IPR041854">
    <property type="entry name" value="BFD-like_2Fe2S-bd_dom_sf"/>
</dbReference>
<comment type="caution">
    <text evidence="26">The sequence shown here is derived from an EMBL/GenBank/DDBJ whole genome shotgun (WGS) entry which is preliminary data.</text>
</comment>
<dbReference type="InterPro" id="IPR041575">
    <property type="entry name" value="Rubredoxin_C"/>
</dbReference>
<dbReference type="GO" id="GO:0050311">
    <property type="term" value="F:sulfite reductase (ferredoxin) activity"/>
    <property type="evidence" value="ECO:0007669"/>
    <property type="project" value="UniProtKB-EC"/>
</dbReference>
<dbReference type="GO" id="GO:0051537">
    <property type="term" value="F:2 iron, 2 sulfur cluster binding"/>
    <property type="evidence" value="ECO:0007669"/>
    <property type="project" value="UniProtKB-KW"/>
</dbReference>
<keyword evidence="13" id="KW-0560">Oxidoreductase</keyword>
<feature type="binding site" evidence="20">
    <location>
        <position position="705"/>
    </location>
    <ligand>
        <name>[4Fe-4S] cluster</name>
        <dbReference type="ChEBI" id="CHEBI:49883"/>
    </ligand>
</feature>
<dbReference type="InterPro" id="IPR045854">
    <property type="entry name" value="NO2/SO3_Rdtase_4Fe4S_sf"/>
</dbReference>
<evidence type="ECO:0000256" key="3">
    <source>
        <dbReference type="ARBA" id="ARBA00005096"/>
    </source>
</evidence>
<dbReference type="Gene3D" id="3.50.50.60">
    <property type="entry name" value="FAD/NAD(P)-binding domain"/>
    <property type="match status" value="2"/>
</dbReference>
<feature type="domain" description="BFD-like [2Fe-2S]-binding" evidence="23">
    <location>
        <begin position="441"/>
        <end position="489"/>
    </location>
</feature>
<dbReference type="Pfam" id="PF03460">
    <property type="entry name" value="NIR_SIR_ferr"/>
    <property type="match status" value="1"/>
</dbReference>
<dbReference type="SUPFAM" id="SSF56014">
    <property type="entry name" value="Nitrite and sulphite reductase 4Fe-4S domain-like"/>
    <property type="match status" value="1"/>
</dbReference>
<comment type="function">
    <text evidence="2">Catalyzes the reduction of sulfite to sulfide, a step in the biosynthesis of sulfur-containing amino acids and cofactors.</text>
</comment>
<dbReference type="PIRSF" id="PIRSF037149">
    <property type="entry name" value="NirB"/>
    <property type="match status" value="1"/>
</dbReference>
<dbReference type="InterPro" id="IPR017121">
    <property type="entry name" value="Nitrite_Rdtase_lsu"/>
</dbReference>
<dbReference type="GO" id="GO:0046872">
    <property type="term" value="F:metal ion binding"/>
    <property type="evidence" value="ECO:0007669"/>
    <property type="project" value="UniProtKB-KW"/>
</dbReference>